<dbReference type="Proteomes" id="UP000079169">
    <property type="component" value="Unplaced"/>
</dbReference>
<dbReference type="STRING" id="121845.A0A3Q0IMA6"/>
<feature type="domain" description="Dilute" evidence="1">
    <location>
        <begin position="1"/>
        <end position="168"/>
    </location>
</feature>
<sequence>MPSFLSDHDDHNGEADDVSTSSVLGVLMSAMALLRGCRLNAALTIQLFSKLFHFLNVWAFNRLVANNSIYCSKAWGVRIKNRLAHIQMWAERQGLELAADCHLAKLMQAAHLLQAPKYTGDELAELTSTCFKLNSLQLRALLLKYQPTPDEPRLPHEVIENVVRVAENLADELARSDGRDVCLEEESELLLPFLLPDDGYSCEVVRGVPQGLIEFISPLQAAGLCRLSAQPTSNGYWTVYMGPHNSQGPVIRSPSAMSNRSAGYIANREEPDIQVIKLHKSNSGMGLSIVAAHTTDRYTRGTDPILPAVLEIREETEEAFLHALITDLEPSAPSFKLAPAYTLYLAARYRASTHYRPELIPTERAHRLTLVLVRVAAMIHNVIEDRYCDVQSLALWLANNGRLQAGDPVLKVDAALH</sequence>
<dbReference type="GO" id="GO:0032880">
    <property type="term" value="P:regulation of protein localization"/>
    <property type="evidence" value="ECO:0007669"/>
    <property type="project" value="TreeGrafter"/>
</dbReference>
<dbReference type="AlphaFoldDB" id="A0A3Q0IMA6"/>
<protein>
    <submittedName>
        <fullName evidence="3">Afadin-like</fullName>
    </submittedName>
</protein>
<dbReference type="Pfam" id="PF01843">
    <property type="entry name" value="DIL"/>
    <property type="match status" value="1"/>
</dbReference>
<name>A0A3Q0IMA6_DIACI</name>
<reference evidence="3" key="1">
    <citation type="submission" date="2025-08" db="UniProtKB">
        <authorList>
            <consortium name="RefSeq"/>
        </authorList>
    </citation>
    <scope>IDENTIFICATION</scope>
</reference>
<dbReference type="PROSITE" id="PS51126">
    <property type="entry name" value="DILUTE"/>
    <property type="match status" value="1"/>
</dbReference>
<accession>A0A3Q0IMA6</accession>
<dbReference type="InterPro" id="IPR028842">
    <property type="entry name" value="Afadin"/>
</dbReference>
<dbReference type="PANTHER" id="PTHR10398:SF2">
    <property type="entry name" value="AFADIN"/>
    <property type="match status" value="1"/>
</dbReference>
<dbReference type="KEGG" id="dci:113466335"/>
<dbReference type="GO" id="GO:0050839">
    <property type="term" value="F:cell adhesion molecule binding"/>
    <property type="evidence" value="ECO:0007669"/>
    <property type="project" value="TreeGrafter"/>
</dbReference>
<dbReference type="PANTHER" id="PTHR10398">
    <property type="entry name" value="AFADIN"/>
    <property type="match status" value="1"/>
</dbReference>
<gene>
    <name evidence="3" type="primary">LOC113466335</name>
</gene>
<dbReference type="SMART" id="SM01132">
    <property type="entry name" value="DIL"/>
    <property type="match status" value="1"/>
</dbReference>
<dbReference type="GO" id="GO:0005912">
    <property type="term" value="C:adherens junction"/>
    <property type="evidence" value="ECO:0007669"/>
    <property type="project" value="TreeGrafter"/>
</dbReference>
<evidence type="ECO:0000313" key="3">
    <source>
        <dbReference type="RefSeq" id="XP_026677446.1"/>
    </source>
</evidence>
<dbReference type="PaxDb" id="121845-A0A3Q0IMA6"/>
<proteinExistence type="predicted"/>
<dbReference type="InterPro" id="IPR002710">
    <property type="entry name" value="Dilute_dom"/>
</dbReference>
<keyword evidence="2" id="KW-1185">Reference proteome</keyword>
<evidence type="ECO:0000259" key="1">
    <source>
        <dbReference type="PROSITE" id="PS51126"/>
    </source>
</evidence>
<dbReference type="RefSeq" id="XP_026677446.1">
    <property type="nucleotide sequence ID" value="XM_026821645.1"/>
</dbReference>
<organism evidence="2 3">
    <name type="scientific">Diaphorina citri</name>
    <name type="common">Asian citrus psyllid</name>
    <dbReference type="NCBI Taxonomy" id="121845"/>
    <lineage>
        <taxon>Eukaryota</taxon>
        <taxon>Metazoa</taxon>
        <taxon>Ecdysozoa</taxon>
        <taxon>Arthropoda</taxon>
        <taxon>Hexapoda</taxon>
        <taxon>Insecta</taxon>
        <taxon>Pterygota</taxon>
        <taxon>Neoptera</taxon>
        <taxon>Paraneoptera</taxon>
        <taxon>Hemiptera</taxon>
        <taxon>Sternorrhyncha</taxon>
        <taxon>Psylloidea</taxon>
        <taxon>Psyllidae</taxon>
        <taxon>Diaphorininae</taxon>
        <taxon>Diaphorina</taxon>
    </lineage>
</organism>
<dbReference type="GeneID" id="113466335"/>
<evidence type="ECO:0000313" key="2">
    <source>
        <dbReference type="Proteomes" id="UP000079169"/>
    </source>
</evidence>